<dbReference type="Proteomes" id="UP001367676">
    <property type="component" value="Unassembled WGS sequence"/>
</dbReference>
<dbReference type="EC" id="2.1.2.3" evidence="6"/>
<dbReference type="Pfam" id="PF02142">
    <property type="entry name" value="MGS"/>
    <property type="match status" value="1"/>
</dbReference>
<dbReference type="SMART" id="SM00798">
    <property type="entry name" value="AICARFT_IMPCHas"/>
    <property type="match status" value="1"/>
</dbReference>
<evidence type="ECO:0000256" key="12">
    <source>
        <dbReference type="ARBA" id="ARBA00022801"/>
    </source>
</evidence>
<evidence type="ECO:0000256" key="1">
    <source>
        <dbReference type="ARBA" id="ARBA00000945"/>
    </source>
</evidence>
<dbReference type="SUPFAM" id="SSF53927">
    <property type="entry name" value="Cytidine deaminase-like"/>
    <property type="match status" value="1"/>
</dbReference>
<dbReference type="GO" id="GO:0005829">
    <property type="term" value="C:cytosol"/>
    <property type="evidence" value="ECO:0007669"/>
    <property type="project" value="UniProtKB-SubCell"/>
</dbReference>
<dbReference type="Pfam" id="PF01808">
    <property type="entry name" value="AICARFT_IMPCHas"/>
    <property type="match status" value="1"/>
</dbReference>
<evidence type="ECO:0000259" key="18">
    <source>
        <dbReference type="PROSITE" id="PS51855"/>
    </source>
</evidence>
<dbReference type="InterPro" id="IPR002695">
    <property type="entry name" value="PurH-like"/>
</dbReference>
<dbReference type="AlphaFoldDB" id="A0AAN9TRV1"/>
<dbReference type="EC" id="3.5.4.10" evidence="7"/>
<comment type="pathway">
    <text evidence="4">Purine metabolism; IMP biosynthesis via de novo pathway; 5-formamido-1-(5-phospho-D-ribosyl)imidazole-4-carboxamide from 5-amino-1-(5-phospho-D-ribosyl)imidazole-4-carboxamide (10-formyl THF route): step 1/1.</text>
</comment>
<dbReference type="EMBL" id="JBBCAQ010000010">
    <property type="protein sequence ID" value="KAK7601630.1"/>
    <property type="molecule type" value="Genomic_DNA"/>
</dbReference>
<dbReference type="SUPFAM" id="SSF52335">
    <property type="entry name" value="Methylglyoxal synthase-like"/>
    <property type="match status" value="1"/>
</dbReference>
<evidence type="ECO:0000256" key="11">
    <source>
        <dbReference type="ARBA" id="ARBA00022755"/>
    </source>
</evidence>
<evidence type="ECO:0000256" key="3">
    <source>
        <dbReference type="ARBA" id="ARBA00004844"/>
    </source>
</evidence>
<keyword evidence="12" id="KW-0378">Hydrolase</keyword>
<name>A0AAN9TRV1_9HEMI</name>
<accession>A0AAN9TRV1</accession>
<comment type="caution">
    <text evidence="19">The sequence shown here is derived from an EMBL/GenBank/DDBJ whole genome shotgun (WGS) entry which is preliminary data.</text>
</comment>
<evidence type="ECO:0000313" key="20">
    <source>
        <dbReference type="Proteomes" id="UP001367676"/>
    </source>
</evidence>
<dbReference type="NCBIfam" id="NF005492">
    <property type="entry name" value="PRK07106.1"/>
    <property type="match status" value="1"/>
</dbReference>
<evidence type="ECO:0000256" key="10">
    <source>
        <dbReference type="ARBA" id="ARBA00022679"/>
    </source>
</evidence>
<dbReference type="GO" id="GO:0003937">
    <property type="term" value="F:IMP cyclohydrolase activity"/>
    <property type="evidence" value="ECO:0007669"/>
    <property type="project" value="UniProtKB-EC"/>
</dbReference>
<sequence length="593" mass="65923">MAENRKALISVSDKTGLIELAQELVSKQYSLIGSDGTTAYLQNAGIQIQKVSDLTKSPEILGGRVKTLHPAIFGGILSRNIKSDLDDLEKHNFKQIDIVVCNLYPFSKVIQKENTDLEEAIENIDIGGVTLLRAAAKNHERVSVICDPEDYKVVIEEIRKSKNSDLSLETRRKLATKAFSFTAQYDSLISDYMRKQFLADQSQLTLKYGVNPHQKPAQVFIANGQLPLTVLNGSPSYINLCDALNGWQLVKELRKSLKSPAATSFKHVSPAGAAVHSPTDKQEDLYLATGLKSQLSPLAFAYLKARSADPMSSFGDFIALSDICDVSTAQVISREVSDGIIAPGYDDESLQILSKKKNGLYCILKIDPAYEPSSTELKTIYGLQLEQKRNDIVIDQNLLKNIVSNNKKLSEEAQRDALVATITVKYTQSNSVCYAKNGQVIGVGAGQQSRIHCTRLAGDKANNWWLRQHPNVLKLKFKKGVKRADAANAIDFYVTADQTEVPEPELQQWKTQFEEEPPIFTPELRKKWIEKLDDVCLSSDAFFPFRDNVDRAKQSGVKYIVCPAGSVNDQPVIEACNQHGIVLIHTSLRLFHH</sequence>
<dbReference type="Gene3D" id="3.40.140.20">
    <property type="match status" value="2"/>
</dbReference>
<protein>
    <recommendedName>
        <fullName evidence="8">Bifunctional purine biosynthesis protein ATIC</fullName>
        <ecNumber evidence="6">2.1.2.3</ecNumber>
        <ecNumber evidence="7">3.5.4.10</ecNumber>
    </recommendedName>
    <alternativeName>
        <fullName evidence="14">AICAR transformylase/inosine monophosphate cyclohydrolase</fullName>
    </alternativeName>
</protein>
<gene>
    <name evidence="19" type="ORF">V9T40_009071</name>
</gene>
<evidence type="ECO:0000256" key="13">
    <source>
        <dbReference type="ARBA" id="ARBA00023268"/>
    </source>
</evidence>
<comment type="catalytic activity">
    <reaction evidence="17">
        <text>IMP + H2O = 5-formamido-1-(5-phospho-D-ribosyl)imidazole-4-carboxamide</text>
        <dbReference type="Rhea" id="RHEA:18445"/>
        <dbReference type="ChEBI" id="CHEBI:15377"/>
        <dbReference type="ChEBI" id="CHEBI:58053"/>
        <dbReference type="ChEBI" id="CHEBI:58467"/>
        <dbReference type="EC" id="3.5.4.10"/>
    </reaction>
    <physiologicalReaction direction="right-to-left" evidence="17">
        <dbReference type="Rhea" id="RHEA:18447"/>
    </physiologicalReaction>
</comment>
<evidence type="ECO:0000256" key="15">
    <source>
        <dbReference type="ARBA" id="ARBA00046691"/>
    </source>
</evidence>
<dbReference type="InterPro" id="IPR036914">
    <property type="entry name" value="MGS-like_dom_sf"/>
</dbReference>
<dbReference type="InterPro" id="IPR024051">
    <property type="entry name" value="AICAR_Tfase_dup_dom_sf"/>
</dbReference>
<keyword evidence="20" id="KW-1185">Reference proteome</keyword>
<evidence type="ECO:0000256" key="2">
    <source>
        <dbReference type="ARBA" id="ARBA00004514"/>
    </source>
</evidence>
<dbReference type="FunFam" id="3.40.50.1380:FF:000001">
    <property type="entry name" value="Bifunctional purine biosynthesis protein PurH"/>
    <property type="match status" value="1"/>
</dbReference>
<reference evidence="19 20" key="1">
    <citation type="submission" date="2024-03" db="EMBL/GenBank/DDBJ databases">
        <title>Adaptation during the transition from Ophiocordyceps entomopathogen to insect associate is accompanied by gene loss and intensified selection.</title>
        <authorList>
            <person name="Ward C.M."/>
            <person name="Onetto C.A."/>
            <person name="Borneman A.R."/>
        </authorList>
    </citation>
    <scope>NUCLEOTIDE SEQUENCE [LARGE SCALE GENOMIC DNA]</scope>
    <source>
        <strain evidence="19">AWRI1</strain>
        <tissue evidence="19">Single Adult Female</tissue>
    </source>
</reference>
<keyword evidence="13" id="KW-0511">Multifunctional enzyme</keyword>
<comment type="similarity">
    <text evidence="5">Belongs to the PurH family.</text>
</comment>
<comment type="catalytic activity">
    <reaction evidence="1">
        <text>10-formyldihydrofolate + 5-amino-1-(5-phospho-beta-D-ribosyl)imidazole-4-carboxamide = 5-formamido-1-(5-phospho-D-ribosyl)imidazole-4-carboxamide + 7,8-dihydrofolate</text>
        <dbReference type="Rhea" id="RHEA:59144"/>
        <dbReference type="ChEBI" id="CHEBI:57451"/>
        <dbReference type="ChEBI" id="CHEBI:57452"/>
        <dbReference type="ChEBI" id="CHEBI:58467"/>
        <dbReference type="ChEBI" id="CHEBI:58475"/>
    </reaction>
    <physiologicalReaction direction="left-to-right" evidence="1">
        <dbReference type="Rhea" id="RHEA:59145"/>
    </physiologicalReaction>
</comment>
<evidence type="ECO:0000256" key="16">
    <source>
        <dbReference type="ARBA" id="ARBA00047515"/>
    </source>
</evidence>
<dbReference type="InterPro" id="IPR024050">
    <property type="entry name" value="AICAR_Tfase_insert_dom_sf"/>
</dbReference>
<comment type="subcellular location">
    <subcellularLocation>
        <location evidence="2">Cytoplasm</location>
        <location evidence="2">Cytosol</location>
    </subcellularLocation>
</comment>
<dbReference type="HAMAP" id="MF_00139">
    <property type="entry name" value="PurH"/>
    <property type="match status" value="1"/>
</dbReference>
<dbReference type="PIRSF" id="PIRSF000414">
    <property type="entry name" value="AICARFT_IMPCHas"/>
    <property type="match status" value="1"/>
</dbReference>
<dbReference type="InterPro" id="IPR016193">
    <property type="entry name" value="Cytidine_deaminase-like"/>
</dbReference>
<comment type="subunit">
    <text evidence="15">Homodimer. Associates with internalized INSR complexes on Golgi/endosomal membranes. Interacts with INSR; ATIC together with PRKAA2/AMPK2 and HACD3/PTPLAD1 is proposed to be part of a signaling network regulating INSR autophosphorylation and endocytosis.</text>
</comment>
<proteinExistence type="inferred from homology"/>
<feature type="domain" description="MGS-like" evidence="18">
    <location>
        <begin position="1"/>
        <end position="146"/>
    </location>
</feature>
<comment type="catalytic activity">
    <reaction evidence="16">
        <text>(6R)-10-formyltetrahydrofolate + 5-amino-1-(5-phospho-beta-D-ribosyl)imidazole-4-carboxamide = 5-formamido-1-(5-phospho-D-ribosyl)imidazole-4-carboxamide + (6S)-5,6,7,8-tetrahydrofolate</text>
        <dbReference type="Rhea" id="RHEA:22192"/>
        <dbReference type="ChEBI" id="CHEBI:57453"/>
        <dbReference type="ChEBI" id="CHEBI:58467"/>
        <dbReference type="ChEBI" id="CHEBI:58475"/>
        <dbReference type="ChEBI" id="CHEBI:195366"/>
        <dbReference type="EC" id="2.1.2.3"/>
    </reaction>
    <physiologicalReaction direction="left-to-right" evidence="16">
        <dbReference type="Rhea" id="RHEA:22193"/>
    </physiologicalReaction>
</comment>
<dbReference type="PANTHER" id="PTHR11692">
    <property type="entry name" value="BIFUNCTIONAL PURINE BIOSYNTHESIS PROTEIN PURH"/>
    <property type="match status" value="1"/>
</dbReference>
<evidence type="ECO:0000313" key="19">
    <source>
        <dbReference type="EMBL" id="KAK7601630.1"/>
    </source>
</evidence>
<dbReference type="CDD" id="cd01421">
    <property type="entry name" value="IMPCH"/>
    <property type="match status" value="1"/>
</dbReference>
<dbReference type="Gene3D" id="3.40.50.1380">
    <property type="entry name" value="Methylglyoxal synthase-like domain"/>
    <property type="match status" value="1"/>
</dbReference>
<evidence type="ECO:0000256" key="5">
    <source>
        <dbReference type="ARBA" id="ARBA00007667"/>
    </source>
</evidence>
<keyword evidence="9" id="KW-0963">Cytoplasm</keyword>
<dbReference type="PANTHER" id="PTHR11692:SF0">
    <property type="entry name" value="BIFUNCTIONAL PURINE BIOSYNTHESIS PROTEIN ATIC"/>
    <property type="match status" value="1"/>
</dbReference>
<evidence type="ECO:0000256" key="17">
    <source>
        <dbReference type="ARBA" id="ARBA00048341"/>
    </source>
</evidence>
<dbReference type="InterPro" id="IPR011607">
    <property type="entry name" value="MGS-like_dom"/>
</dbReference>
<evidence type="ECO:0000256" key="6">
    <source>
        <dbReference type="ARBA" id="ARBA00012253"/>
    </source>
</evidence>
<evidence type="ECO:0000256" key="7">
    <source>
        <dbReference type="ARBA" id="ARBA00012712"/>
    </source>
</evidence>
<evidence type="ECO:0000256" key="8">
    <source>
        <dbReference type="ARBA" id="ARBA00017905"/>
    </source>
</evidence>
<keyword evidence="10" id="KW-0808">Transferase</keyword>
<dbReference type="PROSITE" id="PS51855">
    <property type="entry name" value="MGS"/>
    <property type="match status" value="1"/>
</dbReference>
<dbReference type="FunFam" id="3.40.140.20:FF:000003">
    <property type="entry name" value="Bifunctional purine biosynthesis protein"/>
    <property type="match status" value="1"/>
</dbReference>
<organism evidence="19 20">
    <name type="scientific">Parthenolecanium corni</name>
    <dbReference type="NCBI Taxonomy" id="536013"/>
    <lineage>
        <taxon>Eukaryota</taxon>
        <taxon>Metazoa</taxon>
        <taxon>Ecdysozoa</taxon>
        <taxon>Arthropoda</taxon>
        <taxon>Hexapoda</taxon>
        <taxon>Insecta</taxon>
        <taxon>Pterygota</taxon>
        <taxon>Neoptera</taxon>
        <taxon>Paraneoptera</taxon>
        <taxon>Hemiptera</taxon>
        <taxon>Sternorrhyncha</taxon>
        <taxon>Coccoidea</taxon>
        <taxon>Coccidae</taxon>
        <taxon>Parthenolecanium</taxon>
    </lineage>
</organism>
<keyword evidence="11" id="KW-0658">Purine biosynthesis</keyword>
<dbReference type="GO" id="GO:0006189">
    <property type="term" value="P:'de novo' IMP biosynthetic process"/>
    <property type="evidence" value="ECO:0007669"/>
    <property type="project" value="TreeGrafter"/>
</dbReference>
<evidence type="ECO:0000256" key="9">
    <source>
        <dbReference type="ARBA" id="ARBA00022490"/>
    </source>
</evidence>
<comment type="pathway">
    <text evidence="3">Purine metabolism; IMP biosynthesis via de novo pathway; IMP from 5-formamido-1-(5-phospho-D-ribosyl)imidazole-4-carboxamide: step 1/1.</text>
</comment>
<evidence type="ECO:0000256" key="14">
    <source>
        <dbReference type="ARBA" id="ARBA00032307"/>
    </source>
</evidence>
<dbReference type="NCBIfam" id="TIGR00355">
    <property type="entry name" value="purH"/>
    <property type="match status" value="1"/>
</dbReference>
<dbReference type="SMART" id="SM00851">
    <property type="entry name" value="MGS"/>
    <property type="match status" value="1"/>
</dbReference>
<evidence type="ECO:0000256" key="4">
    <source>
        <dbReference type="ARBA" id="ARBA00004954"/>
    </source>
</evidence>
<dbReference type="GO" id="GO:0004643">
    <property type="term" value="F:phosphoribosylaminoimidazolecarboxamide formyltransferase activity"/>
    <property type="evidence" value="ECO:0007669"/>
    <property type="project" value="UniProtKB-EC"/>
</dbReference>
<dbReference type="Gene3D" id="1.10.287.440">
    <property type="match status" value="1"/>
</dbReference>